<dbReference type="PANTHER" id="PTHR43716:SF2">
    <property type="entry name" value="BLL6224 PROTEIN"/>
    <property type="match status" value="1"/>
</dbReference>
<name>A0A139BSG9_9PROT</name>
<dbReference type="PROSITE" id="PS51387">
    <property type="entry name" value="FAD_PCMH"/>
    <property type="match status" value="1"/>
</dbReference>
<dbReference type="Gene3D" id="3.30.465.10">
    <property type="match status" value="1"/>
</dbReference>
<evidence type="ECO:0000256" key="4">
    <source>
        <dbReference type="ARBA" id="ARBA00022827"/>
    </source>
</evidence>
<dbReference type="EMBL" id="LSLI01000049">
    <property type="protein sequence ID" value="KXS31934.1"/>
    <property type="molecule type" value="Genomic_DNA"/>
</dbReference>
<dbReference type="Gene3D" id="3.30.70.2740">
    <property type="match status" value="1"/>
</dbReference>
<dbReference type="SUPFAM" id="SSF56176">
    <property type="entry name" value="FAD-binding/transporter-associated domain-like"/>
    <property type="match status" value="1"/>
</dbReference>
<protein>
    <submittedName>
        <fullName evidence="6">FAD linked oxidase domain protein</fullName>
    </submittedName>
</protein>
<comment type="caution">
    <text evidence="6">The sequence shown here is derived from an EMBL/GenBank/DDBJ whole genome shotgun (WGS) entry which is preliminary data.</text>
</comment>
<dbReference type="InterPro" id="IPR036318">
    <property type="entry name" value="FAD-bd_PCMH-like_sf"/>
</dbReference>
<dbReference type="InterPro" id="IPR016164">
    <property type="entry name" value="FAD-linked_Oxase-like_C"/>
</dbReference>
<accession>A0A139BSG9</accession>
<dbReference type="GO" id="GO:0022904">
    <property type="term" value="P:respiratory electron transport chain"/>
    <property type="evidence" value="ECO:0007669"/>
    <property type="project" value="TreeGrafter"/>
</dbReference>
<evidence type="ECO:0000256" key="1">
    <source>
        <dbReference type="ARBA" id="ARBA00001974"/>
    </source>
</evidence>
<dbReference type="FunFam" id="1.10.45.10:FF:000001">
    <property type="entry name" value="D-lactate dehydrogenase mitochondrial"/>
    <property type="match status" value="1"/>
</dbReference>
<gene>
    <name evidence="6" type="ORF">AWT59_1938</name>
</gene>
<evidence type="ECO:0000313" key="7">
    <source>
        <dbReference type="Proteomes" id="UP000070578"/>
    </source>
</evidence>
<dbReference type="Pfam" id="PF02913">
    <property type="entry name" value="FAD-oxidase_C"/>
    <property type="match status" value="1"/>
</dbReference>
<comment type="cofactor">
    <cofactor evidence="1">
        <name>FAD</name>
        <dbReference type="ChEBI" id="CHEBI:57692"/>
    </cofactor>
</comment>
<proteinExistence type="inferred from homology"/>
<evidence type="ECO:0000259" key="5">
    <source>
        <dbReference type="PROSITE" id="PS51387"/>
    </source>
</evidence>
<dbReference type="PATRIC" id="fig|1796491.3.peg.2114"/>
<dbReference type="SUPFAM" id="SSF55103">
    <property type="entry name" value="FAD-linked oxidases, C-terminal domain"/>
    <property type="match status" value="1"/>
</dbReference>
<sequence>MPHTNLIQSFAAIVGGDAVLTGEPAAPYLSDWRGRYSGNALAVVFPSDTQQVAGVVKLCSASNVAVVPQGGNTSLCGGSVPLQHGAQVVLNLSRMNRIRAMDPTNYTMTVEAGCKLDYVRDEAEKNNRFFPLGLTATQKFCELGGNLSTNAGGINVLRYGNTRDLVLGLEVVLPDGRIWNGLRSLRKDNSGYDLKHLFIGAEGTLGIITAAVLKLYPRPQAETTACVAVRDPAAAVALLSHLRASCGDKISSFEIIARSCLDLVFKHIPDTREPFTRKHEWIVITQLADVLPAPLDGPLGETLRTFDSGIVEFDISSDKDRAEHWWKLRRNISEAQKSEGVSIKHDISVPISRIADFIARADAALHKEFPGIRIVAFGHMGDGNIHYNISMLDAKQNQAFIARQETEVNKLVYAVVRELNGSISAEHGLGQLKRDAIRDFKDPLELELMRRIKQAFDPNGTMNPGKVL</sequence>
<dbReference type="InterPro" id="IPR051264">
    <property type="entry name" value="FAD-oxidored/transferase_4"/>
</dbReference>
<dbReference type="GO" id="GO:0003824">
    <property type="term" value="F:catalytic activity"/>
    <property type="evidence" value="ECO:0007669"/>
    <property type="project" value="InterPro"/>
</dbReference>
<dbReference type="Gene3D" id="3.30.70.2190">
    <property type="match status" value="1"/>
</dbReference>
<dbReference type="Proteomes" id="UP000070578">
    <property type="component" value="Unassembled WGS sequence"/>
</dbReference>
<organism evidence="6 7">
    <name type="scientific">Candidatus Gallionella acididurans</name>
    <dbReference type="NCBI Taxonomy" id="1796491"/>
    <lineage>
        <taxon>Bacteria</taxon>
        <taxon>Pseudomonadati</taxon>
        <taxon>Pseudomonadota</taxon>
        <taxon>Betaproteobacteria</taxon>
        <taxon>Nitrosomonadales</taxon>
        <taxon>Gallionellaceae</taxon>
        <taxon>Gallionella</taxon>
    </lineage>
</organism>
<reference evidence="6 7" key="2">
    <citation type="submission" date="2016-03" db="EMBL/GenBank/DDBJ databases">
        <title>New uncultured bacterium of the family Gallionellaceae from acid mine drainage: description and reconstruction of genome based on metagenomic analysis of microbial community.</title>
        <authorList>
            <person name="Kadnikov V."/>
            <person name="Ivasenko D."/>
            <person name="Beletsky A."/>
            <person name="Mardanov A."/>
            <person name="Danilova E."/>
            <person name="Pimenov N."/>
            <person name="Karnachuk O."/>
            <person name="Ravin N."/>
        </authorList>
    </citation>
    <scope>NUCLEOTIDE SEQUENCE [LARGE SCALE GENOMIC DNA]</scope>
    <source>
        <strain evidence="6">ShG14-8</strain>
    </source>
</reference>
<dbReference type="GO" id="GO:0071949">
    <property type="term" value="F:FAD binding"/>
    <property type="evidence" value="ECO:0007669"/>
    <property type="project" value="InterPro"/>
</dbReference>
<reference evidence="6 7" key="1">
    <citation type="submission" date="2016-02" db="EMBL/GenBank/DDBJ databases">
        <authorList>
            <person name="Wen L."/>
            <person name="He K."/>
            <person name="Yang H."/>
        </authorList>
    </citation>
    <scope>NUCLEOTIDE SEQUENCE [LARGE SCALE GENOMIC DNA]</scope>
    <source>
        <strain evidence="6">ShG14-8</strain>
    </source>
</reference>
<dbReference type="PANTHER" id="PTHR43716">
    <property type="entry name" value="D-2-HYDROXYGLUTARATE DEHYDROGENASE, MITOCHONDRIAL"/>
    <property type="match status" value="1"/>
</dbReference>
<dbReference type="InterPro" id="IPR016169">
    <property type="entry name" value="FAD-bd_PCMH_sub2"/>
</dbReference>
<dbReference type="AlphaFoldDB" id="A0A139BSG9"/>
<dbReference type="InterPro" id="IPR004113">
    <property type="entry name" value="FAD-bd_oxidored_4_C"/>
</dbReference>
<dbReference type="InterPro" id="IPR006094">
    <property type="entry name" value="Oxid_FAD_bind_N"/>
</dbReference>
<evidence type="ECO:0000313" key="6">
    <source>
        <dbReference type="EMBL" id="KXS31934.1"/>
    </source>
</evidence>
<dbReference type="Gene3D" id="3.30.43.10">
    <property type="entry name" value="Uridine Diphospho-n-acetylenolpyruvylglucosamine Reductase, domain 2"/>
    <property type="match status" value="1"/>
</dbReference>
<evidence type="ECO:0000256" key="3">
    <source>
        <dbReference type="ARBA" id="ARBA00022630"/>
    </source>
</evidence>
<keyword evidence="4" id="KW-0274">FAD</keyword>
<dbReference type="InterPro" id="IPR016167">
    <property type="entry name" value="FAD-bd_PCMH_sub1"/>
</dbReference>
<evidence type="ECO:0000256" key="2">
    <source>
        <dbReference type="ARBA" id="ARBA00008000"/>
    </source>
</evidence>
<dbReference type="Gene3D" id="1.10.45.10">
    <property type="entry name" value="Vanillyl-alcohol Oxidase, Chain A, domain 4"/>
    <property type="match status" value="1"/>
</dbReference>
<comment type="similarity">
    <text evidence="2">Belongs to the FAD-binding oxidoreductase/transferase type 4 family.</text>
</comment>
<dbReference type="InterPro" id="IPR016166">
    <property type="entry name" value="FAD-bd_PCMH"/>
</dbReference>
<keyword evidence="3" id="KW-0285">Flavoprotein</keyword>
<dbReference type="InterPro" id="IPR016171">
    <property type="entry name" value="Vanillyl_alc_oxidase_C-sub2"/>
</dbReference>
<dbReference type="Pfam" id="PF01565">
    <property type="entry name" value="FAD_binding_4"/>
    <property type="match status" value="1"/>
</dbReference>
<feature type="domain" description="FAD-binding PCMH-type" evidence="5">
    <location>
        <begin position="36"/>
        <end position="218"/>
    </location>
</feature>